<keyword evidence="3" id="KW-1185">Reference proteome</keyword>
<accession>A0A2T0PZM3</accession>
<dbReference type="Proteomes" id="UP000237846">
    <property type="component" value="Unassembled WGS sequence"/>
</dbReference>
<dbReference type="Pfam" id="PF18726">
    <property type="entry name" value="HEPN_SAV_6107"/>
    <property type="match status" value="1"/>
</dbReference>
<feature type="domain" description="SAV-6107-like HEPN" evidence="1">
    <location>
        <begin position="39"/>
        <end position="136"/>
    </location>
</feature>
<dbReference type="OrthoDB" id="3692174at2"/>
<proteinExistence type="predicted"/>
<organism evidence="2 3">
    <name type="scientific">Allonocardiopsis opalescens</name>
    <dbReference type="NCBI Taxonomy" id="1144618"/>
    <lineage>
        <taxon>Bacteria</taxon>
        <taxon>Bacillati</taxon>
        <taxon>Actinomycetota</taxon>
        <taxon>Actinomycetes</taxon>
        <taxon>Streptosporangiales</taxon>
        <taxon>Allonocardiopsis</taxon>
    </lineage>
</organism>
<evidence type="ECO:0000313" key="3">
    <source>
        <dbReference type="Proteomes" id="UP000237846"/>
    </source>
</evidence>
<evidence type="ECO:0000313" key="2">
    <source>
        <dbReference type="EMBL" id="PRX96984.1"/>
    </source>
</evidence>
<sequence length="154" mass="16139">MNDAPTGSDPTLSTVSDQPKLSPSVLAILSDARRHLLEAIDAPTPGLRYVEAHLAALRAAATVVAARSHPLTGTGRRRVRSAWELLSEAAPELNGWAAFFAGGADKRAAAEAGQAVAEADADALMEDAQTFLALVETTLGLPGQPVLPLERRRP</sequence>
<gene>
    <name evidence="2" type="ORF">CLV72_10619</name>
</gene>
<comment type="caution">
    <text evidence="2">The sequence shown here is derived from an EMBL/GenBank/DDBJ whole genome shotgun (WGS) entry which is preliminary data.</text>
</comment>
<name>A0A2T0PZM3_9ACTN</name>
<dbReference type="AlphaFoldDB" id="A0A2T0PZM3"/>
<dbReference type="RefSeq" id="WP_106248573.1">
    <property type="nucleotide sequence ID" value="NZ_PVZC01000006.1"/>
</dbReference>
<dbReference type="InterPro" id="IPR040891">
    <property type="entry name" value="HEPN_SAV_6107"/>
</dbReference>
<dbReference type="EMBL" id="PVZC01000006">
    <property type="protein sequence ID" value="PRX96984.1"/>
    <property type="molecule type" value="Genomic_DNA"/>
</dbReference>
<evidence type="ECO:0000259" key="1">
    <source>
        <dbReference type="Pfam" id="PF18726"/>
    </source>
</evidence>
<reference evidence="2 3" key="1">
    <citation type="submission" date="2018-03" db="EMBL/GenBank/DDBJ databases">
        <title>Genomic Encyclopedia of Archaeal and Bacterial Type Strains, Phase II (KMG-II): from individual species to whole genera.</title>
        <authorList>
            <person name="Goeker M."/>
        </authorList>
    </citation>
    <scope>NUCLEOTIDE SEQUENCE [LARGE SCALE GENOMIC DNA]</scope>
    <source>
        <strain evidence="2 3">DSM 45601</strain>
    </source>
</reference>
<protein>
    <recommendedName>
        <fullName evidence="1">SAV-6107-like HEPN domain-containing protein</fullName>
    </recommendedName>
</protein>